<organism evidence="1 2">
    <name type="scientific">Catenaria anguillulae PL171</name>
    <dbReference type="NCBI Taxonomy" id="765915"/>
    <lineage>
        <taxon>Eukaryota</taxon>
        <taxon>Fungi</taxon>
        <taxon>Fungi incertae sedis</taxon>
        <taxon>Blastocladiomycota</taxon>
        <taxon>Blastocladiomycetes</taxon>
        <taxon>Blastocladiales</taxon>
        <taxon>Catenariaceae</taxon>
        <taxon>Catenaria</taxon>
    </lineage>
</organism>
<proteinExistence type="predicted"/>
<sequence>MRLRKLPKRPRLGQRWARHTGETARLAKRWRMPLTVEALLGDDSRVRCFFRLRWWDSLLPPSTMMEPRRACEWPCQCDLPLCLVFGAEAAVNTDDGAAALDKEAWAWTAGCES</sequence>
<evidence type="ECO:0000313" key="1">
    <source>
        <dbReference type="EMBL" id="ORZ33761.1"/>
    </source>
</evidence>
<dbReference type="Proteomes" id="UP000193411">
    <property type="component" value="Unassembled WGS sequence"/>
</dbReference>
<protein>
    <submittedName>
        <fullName evidence="1">Uncharacterized protein</fullName>
    </submittedName>
</protein>
<reference evidence="1 2" key="1">
    <citation type="submission" date="2016-07" db="EMBL/GenBank/DDBJ databases">
        <title>Pervasive Adenine N6-methylation of Active Genes in Fungi.</title>
        <authorList>
            <consortium name="DOE Joint Genome Institute"/>
            <person name="Mondo S.J."/>
            <person name="Dannebaum R.O."/>
            <person name="Kuo R.C."/>
            <person name="Labutti K."/>
            <person name="Haridas S."/>
            <person name="Kuo A."/>
            <person name="Salamov A."/>
            <person name="Ahrendt S.R."/>
            <person name="Lipzen A."/>
            <person name="Sullivan W."/>
            <person name="Andreopoulos W.B."/>
            <person name="Clum A."/>
            <person name="Lindquist E."/>
            <person name="Daum C."/>
            <person name="Ramamoorthy G.K."/>
            <person name="Gryganskyi A."/>
            <person name="Culley D."/>
            <person name="Magnuson J.K."/>
            <person name="James T.Y."/>
            <person name="O'Malley M.A."/>
            <person name="Stajich J.E."/>
            <person name="Spatafora J.W."/>
            <person name="Visel A."/>
            <person name="Grigoriev I.V."/>
        </authorList>
    </citation>
    <scope>NUCLEOTIDE SEQUENCE [LARGE SCALE GENOMIC DNA]</scope>
    <source>
        <strain evidence="1 2">PL171</strain>
    </source>
</reference>
<evidence type="ECO:0000313" key="2">
    <source>
        <dbReference type="Proteomes" id="UP000193411"/>
    </source>
</evidence>
<name>A0A1Y2HIR0_9FUNG</name>
<comment type="caution">
    <text evidence="1">The sequence shown here is derived from an EMBL/GenBank/DDBJ whole genome shotgun (WGS) entry which is preliminary data.</text>
</comment>
<dbReference type="EMBL" id="MCFL01000033">
    <property type="protein sequence ID" value="ORZ33761.1"/>
    <property type="molecule type" value="Genomic_DNA"/>
</dbReference>
<keyword evidence="2" id="KW-1185">Reference proteome</keyword>
<feature type="non-terminal residue" evidence="1">
    <location>
        <position position="113"/>
    </location>
</feature>
<gene>
    <name evidence="1" type="ORF">BCR44DRAFT_1437552</name>
</gene>
<dbReference type="AlphaFoldDB" id="A0A1Y2HIR0"/>
<accession>A0A1Y2HIR0</accession>